<feature type="region of interest" description="Disordered" evidence="1">
    <location>
        <begin position="231"/>
        <end position="255"/>
    </location>
</feature>
<comment type="caution">
    <text evidence="2">The sequence shown here is derived from an EMBL/GenBank/DDBJ whole genome shotgun (WGS) entry which is preliminary data.</text>
</comment>
<name>A0ABQ8TKZ4_PERAM</name>
<accession>A0ABQ8TKZ4</accession>
<feature type="region of interest" description="Disordered" evidence="1">
    <location>
        <begin position="272"/>
        <end position="291"/>
    </location>
</feature>
<organism evidence="2 3">
    <name type="scientific">Periplaneta americana</name>
    <name type="common">American cockroach</name>
    <name type="synonym">Blatta americana</name>
    <dbReference type="NCBI Taxonomy" id="6978"/>
    <lineage>
        <taxon>Eukaryota</taxon>
        <taxon>Metazoa</taxon>
        <taxon>Ecdysozoa</taxon>
        <taxon>Arthropoda</taxon>
        <taxon>Hexapoda</taxon>
        <taxon>Insecta</taxon>
        <taxon>Pterygota</taxon>
        <taxon>Neoptera</taxon>
        <taxon>Polyneoptera</taxon>
        <taxon>Dictyoptera</taxon>
        <taxon>Blattodea</taxon>
        <taxon>Blattoidea</taxon>
        <taxon>Blattidae</taxon>
        <taxon>Blattinae</taxon>
        <taxon>Periplaneta</taxon>
    </lineage>
</organism>
<dbReference type="Proteomes" id="UP001148838">
    <property type="component" value="Unassembled WGS sequence"/>
</dbReference>
<feature type="compositionally biased region" description="Basic and acidic residues" evidence="1">
    <location>
        <begin position="242"/>
        <end position="255"/>
    </location>
</feature>
<gene>
    <name evidence="2" type="ORF">ANN_13083</name>
</gene>
<dbReference type="EMBL" id="JAJSOF020000009">
    <property type="protein sequence ID" value="KAJ4446387.1"/>
    <property type="molecule type" value="Genomic_DNA"/>
</dbReference>
<evidence type="ECO:0000313" key="3">
    <source>
        <dbReference type="Proteomes" id="UP001148838"/>
    </source>
</evidence>
<feature type="region of interest" description="Disordered" evidence="1">
    <location>
        <begin position="55"/>
        <end position="178"/>
    </location>
</feature>
<evidence type="ECO:0000313" key="2">
    <source>
        <dbReference type="EMBL" id="KAJ4446387.1"/>
    </source>
</evidence>
<proteinExistence type="predicted"/>
<feature type="compositionally biased region" description="Polar residues" evidence="1">
    <location>
        <begin position="96"/>
        <end position="112"/>
    </location>
</feature>
<sequence length="338" mass="36876">MMAGDTEDRLSSALQYLENVAETGGYLKKETKEDIRNSVSVIRSCFNELKTTLESNMKGKHSLASDDKSDKTPDIDCEGGESRPPGQVAPSAGHSLETTTGAGRLCTSSGQRDNYDSAAGGNESRKNQSRKTFCDKLADSDGDQQSGIGNQRQDTPSGRTDIQGAGGPPSRAGGDIEEVVTRKITQRIESMMENILGNIKRMVQEEISNSAKQNTDPGHGTATKQLEANRLQQPAAAGQDAEAPRTQHVQRDTVDVRGRDEHTTWTTVVGRKHNSGEQHPEHIRPKPNRVPQRGIAASNRLKAAERNVWIYVGRLSSETTADDITRYLKENGIEHVSE</sequence>
<feature type="compositionally biased region" description="Basic and acidic residues" evidence="1">
    <location>
        <begin position="63"/>
        <end position="74"/>
    </location>
</feature>
<keyword evidence="3" id="KW-1185">Reference proteome</keyword>
<feature type="compositionally biased region" description="Polar residues" evidence="1">
    <location>
        <begin position="143"/>
        <end position="160"/>
    </location>
</feature>
<reference evidence="2 3" key="1">
    <citation type="journal article" date="2022" name="Allergy">
        <title>Genome assembly and annotation of Periplaneta americana reveal a comprehensive cockroach allergen profile.</title>
        <authorList>
            <person name="Wang L."/>
            <person name="Xiong Q."/>
            <person name="Saelim N."/>
            <person name="Wang L."/>
            <person name="Nong W."/>
            <person name="Wan A.T."/>
            <person name="Shi M."/>
            <person name="Liu X."/>
            <person name="Cao Q."/>
            <person name="Hui J.H.L."/>
            <person name="Sookrung N."/>
            <person name="Leung T.F."/>
            <person name="Tungtrongchitr A."/>
            <person name="Tsui S.K.W."/>
        </authorList>
    </citation>
    <scope>NUCLEOTIDE SEQUENCE [LARGE SCALE GENOMIC DNA]</scope>
    <source>
        <strain evidence="2">PWHHKU_190912</strain>
    </source>
</reference>
<feature type="compositionally biased region" description="Basic and acidic residues" evidence="1">
    <location>
        <begin position="274"/>
        <end position="284"/>
    </location>
</feature>
<evidence type="ECO:0000256" key="1">
    <source>
        <dbReference type="SAM" id="MobiDB-lite"/>
    </source>
</evidence>
<protein>
    <submittedName>
        <fullName evidence="2">Uncharacterized protein</fullName>
    </submittedName>
</protein>